<name>A0A7R8WIB2_9CRUS</name>
<evidence type="ECO:0000313" key="2">
    <source>
        <dbReference type="EMBL" id="CAD7232235.1"/>
    </source>
</evidence>
<organism evidence="2">
    <name type="scientific">Cyprideis torosa</name>
    <dbReference type="NCBI Taxonomy" id="163714"/>
    <lineage>
        <taxon>Eukaryota</taxon>
        <taxon>Metazoa</taxon>
        <taxon>Ecdysozoa</taxon>
        <taxon>Arthropoda</taxon>
        <taxon>Crustacea</taxon>
        <taxon>Oligostraca</taxon>
        <taxon>Ostracoda</taxon>
        <taxon>Podocopa</taxon>
        <taxon>Podocopida</taxon>
        <taxon>Cytherocopina</taxon>
        <taxon>Cytheroidea</taxon>
        <taxon>Cytherideidae</taxon>
        <taxon>Cyprideis</taxon>
    </lineage>
</organism>
<sequence length="122" mass="13029">MATLIEGEHGKGVDRDEQNERESSRVSASHVQVQILKDESSIEKASELIKAVTLVLCVAYVHGAAVAPSYFYSGKVKKVGGSGGGSADFEAVEGRQLSDMNVARSGAAYANPYIRQAIQEQQ</sequence>
<dbReference type="EMBL" id="OB664409">
    <property type="protein sequence ID" value="CAD7232235.1"/>
    <property type="molecule type" value="Genomic_DNA"/>
</dbReference>
<feature type="region of interest" description="Disordered" evidence="1">
    <location>
        <begin position="1"/>
        <end position="28"/>
    </location>
</feature>
<gene>
    <name evidence="2" type="ORF">CTOB1V02_LOCUS10073</name>
</gene>
<dbReference type="AlphaFoldDB" id="A0A7R8WIB2"/>
<proteinExistence type="predicted"/>
<evidence type="ECO:0000256" key="1">
    <source>
        <dbReference type="SAM" id="MobiDB-lite"/>
    </source>
</evidence>
<feature type="non-terminal residue" evidence="2">
    <location>
        <position position="1"/>
    </location>
</feature>
<feature type="compositionally biased region" description="Basic and acidic residues" evidence="1">
    <location>
        <begin position="1"/>
        <end position="24"/>
    </location>
</feature>
<accession>A0A7R8WIB2</accession>
<protein>
    <submittedName>
        <fullName evidence="2">Uncharacterized protein</fullName>
    </submittedName>
</protein>
<reference evidence="2" key="1">
    <citation type="submission" date="2020-11" db="EMBL/GenBank/DDBJ databases">
        <authorList>
            <person name="Tran Van P."/>
        </authorList>
    </citation>
    <scope>NUCLEOTIDE SEQUENCE</scope>
</reference>